<evidence type="ECO:0000313" key="3">
    <source>
        <dbReference type="EMBL" id="KAF2249971.1"/>
    </source>
</evidence>
<dbReference type="RefSeq" id="XP_033684975.1">
    <property type="nucleotide sequence ID" value="XM_033823611.1"/>
</dbReference>
<evidence type="ECO:0000259" key="2">
    <source>
        <dbReference type="Pfam" id="PF20237"/>
    </source>
</evidence>
<keyword evidence="1" id="KW-0812">Transmembrane</keyword>
<dbReference type="OrthoDB" id="5342093at2759"/>
<keyword evidence="1" id="KW-1133">Transmembrane helix</keyword>
<protein>
    <recommendedName>
        <fullName evidence="2">DUF6594 domain-containing protein</fullName>
    </recommendedName>
</protein>
<organism evidence="3 4">
    <name type="scientific">Trematosphaeria pertusa</name>
    <dbReference type="NCBI Taxonomy" id="390896"/>
    <lineage>
        <taxon>Eukaryota</taxon>
        <taxon>Fungi</taxon>
        <taxon>Dikarya</taxon>
        <taxon>Ascomycota</taxon>
        <taxon>Pezizomycotina</taxon>
        <taxon>Dothideomycetes</taxon>
        <taxon>Pleosporomycetidae</taxon>
        <taxon>Pleosporales</taxon>
        <taxon>Massarineae</taxon>
        <taxon>Trematosphaeriaceae</taxon>
        <taxon>Trematosphaeria</taxon>
    </lineage>
</organism>
<dbReference type="GeneID" id="54576941"/>
<reference evidence="3" key="1">
    <citation type="journal article" date="2020" name="Stud. Mycol.">
        <title>101 Dothideomycetes genomes: a test case for predicting lifestyles and emergence of pathogens.</title>
        <authorList>
            <person name="Haridas S."/>
            <person name="Albert R."/>
            <person name="Binder M."/>
            <person name="Bloem J."/>
            <person name="Labutti K."/>
            <person name="Salamov A."/>
            <person name="Andreopoulos B."/>
            <person name="Baker S."/>
            <person name="Barry K."/>
            <person name="Bills G."/>
            <person name="Bluhm B."/>
            <person name="Cannon C."/>
            <person name="Castanera R."/>
            <person name="Culley D."/>
            <person name="Daum C."/>
            <person name="Ezra D."/>
            <person name="Gonzalez J."/>
            <person name="Henrissat B."/>
            <person name="Kuo A."/>
            <person name="Liang C."/>
            <person name="Lipzen A."/>
            <person name="Lutzoni F."/>
            <person name="Magnuson J."/>
            <person name="Mondo S."/>
            <person name="Nolan M."/>
            <person name="Ohm R."/>
            <person name="Pangilinan J."/>
            <person name="Park H.-J."/>
            <person name="Ramirez L."/>
            <person name="Alfaro M."/>
            <person name="Sun H."/>
            <person name="Tritt A."/>
            <person name="Yoshinaga Y."/>
            <person name="Zwiers L.-H."/>
            <person name="Turgeon B."/>
            <person name="Goodwin S."/>
            <person name="Spatafora J."/>
            <person name="Crous P."/>
            <person name="Grigoriev I."/>
        </authorList>
    </citation>
    <scope>NUCLEOTIDE SEQUENCE</scope>
    <source>
        <strain evidence="3">CBS 122368</strain>
    </source>
</reference>
<proteinExistence type="predicted"/>
<sequence>MLEKALEGTAATSPFREAWKNFPIGYPRLAERIAVKPETGIFRRFDALNARNLLYLQAELCILEKALQEQEERDKKDKKGKRSEFATDFQCLLEAPLNEGRRQLDLIEKMRKKLKQYNKALIQHSLLHKMTPPDRFDLHDIQLFLWSDDMGPADMDGEDSVTWGNPEELDNHPPDLVGIKPRMKQDIFSRLVAENAIHLFKCGLGRLKKADRHLGRRVYYDSTVLKVTFWITSILASLLPIASILVLISLRSLKARLGAMAAFNVLISVCLGVFTDARRIDVFTVTAV</sequence>
<gene>
    <name evidence="3" type="ORF">BU26DRAFT_425191</name>
</gene>
<dbReference type="PANTHER" id="PTHR34502:SF5">
    <property type="entry name" value="DUF6594 DOMAIN-CONTAINING PROTEIN"/>
    <property type="match status" value="1"/>
</dbReference>
<evidence type="ECO:0000313" key="4">
    <source>
        <dbReference type="Proteomes" id="UP000800094"/>
    </source>
</evidence>
<name>A0A6A6IHT3_9PLEO</name>
<dbReference type="AlphaFoldDB" id="A0A6A6IHT3"/>
<keyword evidence="1" id="KW-0472">Membrane</keyword>
<dbReference type="PANTHER" id="PTHR34502">
    <property type="entry name" value="DUF6594 DOMAIN-CONTAINING PROTEIN-RELATED"/>
    <property type="match status" value="1"/>
</dbReference>
<dbReference type="InterPro" id="IPR046529">
    <property type="entry name" value="DUF6594"/>
</dbReference>
<dbReference type="Proteomes" id="UP000800094">
    <property type="component" value="Unassembled WGS sequence"/>
</dbReference>
<feature type="transmembrane region" description="Helical" evidence="1">
    <location>
        <begin position="257"/>
        <end position="275"/>
    </location>
</feature>
<keyword evidence="4" id="KW-1185">Reference proteome</keyword>
<dbReference type="Pfam" id="PF20237">
    <property type="entry name" value="DUF6594"/>
    <property type="match status" value="1"/>
</dbReference>
<feature type="domain" description="DUF6594" evidence="2">
    <location>
        <begin position="26"/>
        <end position="287"/>
    </location>
</feature>
<evidence type="ECO:0000256" key="1">
    <source>
        <dbReference type="SAM" id="Phobius"/>
    </source>
</evidence>
<accession>A0A6A6IHT3</accession>
<dbReference type="EMBL" id="ML987194">
    <property type="protein sequence ID" value="KAF2249971.1"/>
    <property type="molecule type" value="Genomic_DNA"/>
</dbReference>
<feature type="transmembrane region" description="Helical" evidence="1">
    <location>
        <begin position="227"/>
        <end position="250"/>
    </location>
</feature>